<dbReference type="SUPFAM" id="SSF47459">
    <property type="entry name" value="HLH, helix-loop-helix DNA-binding domain"/>
    <property type="match status" value="1"/>
</dbReference>
<dbReference type="GO" id="GO:0003677">
    <property type="term" value="F:DNA binding"/>
    <property type="evidence" value="ECO:0007669"/>
    <property type="project" value="UniProtKB-KW"/>
</dbReference>
<feature type="domain" description="BHLH" evidence="7">
    <location>
        <begin position="44"/>
        <end position="94"/>
    </location>
</feature>
<evidence type="ECO:0000256" key="2">
    <source>
        <dbReference type="ARBA" id="ARBA00023015"/>
    </source>
</evidence>
<keyword evidence="4" id="KW-0804">Transcription</keyword>
<dbReference type="GO" id="GO:0046983">
    <property type="term" value="F:protein dimerization activity"/>
    <property type="evidence" value="ECO:0007669"/>
    <property type="project" value="InterPro"/>
</dbReference>
<dbReference type="PANTHER" id="PTHR46412">
    <property type="entry name" value="BES1-INTERACTING MYC-LIKE PROTEIN"/>
    <property type="match status" value="1"/>
</dbReference>
<comment type="subcellular location">
    <subcellularLocation>
        <location evidence="1">Nucleus</location>
    </subcellularLocation>
</comment>
<dbReference type="Gene3D" id="4.10.280.10">
    <property type="entry name" value="Helix-loop-helix DNA-binding domain"/>
    <property type="match status" value="1"/>
</dbReference>
<dbReference type="GO" id="GO:0006351">
    <property type="term" value="P:DNA-templated transcription"/>
    <property type="evidence" value="ECO:0007669"/>
    <property type="project" value="InterPro"/>
</dbReference>
<evidence type="ECO:0000256" key="3">
    <source>
        <dbReference type="ARBA" id="ARBA00023125"/>
    </source>
</evidence>
<keyword evidence="9" id="KW-1185">Reference proteome</keyword>
<dbReference type="GO" id="GO:0003700">
    <property type="term" value="F:DNA-binding transcription factor activity"/>
    <property type="evidence" value="ECO:0007669"/>
    <property type="project" value="InterPro"/>
</dbReference>
<feature type="region of interest" description="Disordered" evidence="6">
    <location>
        <begin position="1"/>
        <end position="58"/>
    </location>
</feature>
<dbReference type="SMART" id="SM00353">
    <property type="entry name" value="HLH"/>
    <property type="match status" value="1"/>
</dbReference>
<evidence type="ECO:0000259" key="7">
    <source>
        <dbReference type="PROSITE" id="PS50888"/>
    </source>
</evidence>
<dbReference type="FunFam" id="4.10.280.10:FF:000093">
    <property type="entry name" value="BHLH domain class transcription factor"/>
    <property type="match status" value="1"/>
</dbReference>
<evidence type="ECO:0000256" key="5">
    <source>
        <dbReference type="ARBA" id="ARBA00023242"/>
    </source>
</evidence>
<gene>
    <name evidence="8" type="ORF">LIER_27697</name>
</gene>
<dbReference type="Proteomes" id="UP001454036">
    <property type="component" value="Unassembled WGS sequence"/>
</dbReference>
<feature type="compositionally biased region" description="Polar residues" evidence="6">
    <location>
        <begin position="20"/>
        <end position="32"/>
    </location>
</feature>
<protein>
    <submittedName>
        <fullName evidence="8">Basic helix-loop-helix transcription factor</fullName>
    </submittedName>
</protein>
<comment type="caution">
    <text evidence="8">The sequence shown here is derived from an EMBL/GenBank/DDBJ whole genome shotgun (WGS) entry which is preliminary data.</text>
</comment>
<dbReference type="InterPro" id="IPR044295">
    <property type="entry name" value="BIM1/2/3"/>
</dbReference>
<dbReference type="InterPro" id="IPR036638">
    <property type="entry name" value="HLH_DNA-bd_sf"/>
</dbReference>
<evidence type="ECO:0000256" key="6">
    <source>
        <dbReference type="SAM" id="MobiDB-lite"/>
    </source>
</evidence>
<accession>A0AAV3RIW6</accession>
<reference evidence="8 9" key="1">
    <citation type="submission" date="2024-01" db="EMBL/GenBank/DDBJ databases">
        <title>The complete chloroplast genome sequence of Lithospermum erythrorhizon: insights into the phylogenetic relationship among Boraginaceae species and the maternal lineages of purple gromwells.</title>
        <authorList>
            <person name="Okada T."/>
            <person name="Watanabe K."/>
        </authorList>
    </citation>
    <scope>NUCLEOTIDE SEQUENCE [LARGE SCALE GENOMIC DNA]</scope>
</reference>
<sequence length="334" mass="36667">MKSAKGNNHNQEEEHEDGTPCNSSPTNHNNTKVAEVKNNDKANAIRSKHSVTEQKRRSKINERFQILRDLIPNSDQKRDTASFLSEVIQYVQFLQEKVQKYEGSGQAWSSEPTKLMPWRNSHWRVPNFASPHALKNTSSQLSQVPPFIGRFDENNAPIPSTVQSSQHNLIDSDGDPLVKSYNMPIELPNQGIPMHMPMQTSVPDPARIDGAFPVSLPRPASDAHLAECPIAGDPLNPQEELTVEGGTISISSAYSQGLLSSLTHALQTAGVDLSQASVSVQIDLGKRANRGVTSGVSAPKDTELPMPSGYQVVGHFQDPSNGNDMDQSHKRLRV</sequence>
<evidence type="ECO:0000256" key="1">
    <source>
        <dbReference type="ARBA" id="ARBA00004123"/>
    </source>
</evidence>
<dbReference type="PANTHER" id="PTHR46412:SF6">
    <property type="entry name" value="TRANSCRIPTION FACTOR BIM2"/>
    <property type="match status" value="1"/>
</dbReference>
<keyword evidence="3" id="KW-0238">DNA-binding</keyword>
<name>A0AAV3RIW6_LITER</name>
<evidence type="ECO:0000313" key="8">
    <source>
        <dbReference type="EMBL" id="GAA0174267.1"/>
    </source>
</evidence>
<evidence type="ECO:0000313" key="9">
    <source>
        <dbReference type="Proteomes" id="UP001454036"/>
    </source>
</evidence>
<dbReference type="InterPro" id="IPR011598">
    <property type="entry name" value="bHLH_dom"/>
</dbReference>
<organism evidence="8 9">
    <name type="scientific">Lithospermum erythrorhizon</name>
    <name type="common">Purple gromwell</name>
    <name type="synonym">Lithospermum officinale var. erythrorhizon</name>
    <dbReference type="NCBI Taxonomy" id="34254"/>
    <lineage>
        <taxon>Eukaryota</taxon>
        <taxon>Viridiplantae</taxon>
        <taxon>Streptophyta</taxon>
        <taxon>Embryophyta</taxon>
        <taxon>Tracheophyta</taxon>
        <taxon>Spermatophyta</taxon>
        <taxon>Magnoliopsida</taxon>
        <taxon>eudicotyledons</taxon>
        <taxon>Gunneridae</taxon>
        <taxon>Pentapetalae</taxon>
        <taxon>asterids</taxon>
        <taxon>lamiids</taxon>
        <taxon>Boraginales</taxon>
        <taxon>Boraginaceae</taxon>
        <taxon>Boraginoideae</taxon>
        <taxon>Lithospermeae</taxon>
        <taxon>Lithospermum</taxon>
    </lineage>
</organism>
<dbReference type="Pfam" id="PF00010">
    <property type="entry name" value="HLH"/>
    <property type="match status" value="1"/>
</dbReference>
<evidence type="ECO:0000256" key="4">
    <source>
        <dbReference type="ARBA" id="ARBA00023163"/>
    </source>
</evidence>
<keyword evidence="2" id="KW-0805">Transcription regulation</keyword>
<dbReference type="GO" id="GO:0005634">
    <property type="term" value="C:nucleus"/>
    <property type="evidence" value="ECO:0007669"/>
    <property type="project" value="UniProtKB-SubCell"/>
</dbReference>
<dbReference type="EMBL" id="BAABME010008994">
    <property type="protein sequence ID" value="GAA0174267.1"/>
    <property type="molecule type" value="Genomic_DNA"/>
</dbReference>
<proteinExistence type="predicted"/>
<keyword evidence="5" id="KW-0539">Nucleus</keyword>
<dbReference type="PROSITE" id="PS50888">
    <property type="entry name" value="BHLH"/>
    <property type="match status" value="1"/>
</dbReference>
<dbReference type="CDD" id="cd11453">
    <property type="entry name" value="bHLH_AtBIM_like"/>
    <property type="match status" value="1"/>
</dbReference>
<dbReference type="AlphaFoldDB" id="A0AAV3RIW6"/>